<dbReference type="InterPro" id="IPR010043">
    <property type="entry name" value="UTase/UR"/>
</dbReference>
<dbReference type="CDD" id="cd05401">
    <property type="entry name" value="NT_GlnE_GlnD_like"/>
    <property type="match status" value="1"/>
</dbReference>
<feature type="region of interest" description="Uridylyltransferase" evidence="6">
    <location>
        <begin position="1"/>
        <end position="339"/>
    </location>
</feature>
<dbReference type="HOGENOM" id="CLU_054682_0_0_6"/>
<evidence type="ECO:0000256" key="2">
    <source>
        <dbReference type="ARBA" id="ARBA00022695"/>
    </source>
</evidence>
<proteinExistence type="inferred from homology"/>
<gene>
    <name evidence="9" type="primary">glnD_1</name>
    <name evidence="6" type="synonym">glnD</name>
    <name evidence="9" type="ORF">NOR51B_930</name>
</gene>
<dbReference type="PANTHER" id="PTHR47320:SF1">
    <property type="entry name" value="BIFUNCTIONAL URIDYLYLTRANSFERASE_URIDYLYL-REMOVING ENZYME"/>
    <property type="match status" value="1"/>
</dbReference>
<keyword evidence="4 6" id="KW-0460">Magnesium</keyword>
<comment type="caution">
    <text evidence="6">Lacks conserved residue(s) required for the propagation of feature annotation.</text>
</comment>
<comment type="domain">
    <text evidence="6">Has four distinct domains: an N-terminal nucleotidyltransferase (NT) domain responsible for UTase activity, a central HD domain that encodes UR activity, and two C-terminal ACT domains that seem to have a role in glutamine sensing.</text>
</comment>
<evidence type="ECO:0000256" key="6">
    <source>
        <dbReference type="HAMAP-Rule" id="MF_00277"/>
    </source>
</evidence>
<dbReference type="EC" id="3.1.4.-" evidence="6"/>
<keyword evidence="2 6" id="KW-0548">Nucleotidyltransferase</keyword>
<dbReference type="RefSeq" id="WP_009019737.1">
    <property type="nucleotide sequence ID" value="NZ_DS999411.1"/>
</dbReference>
<evidence type="ECO:0000259" key="8">
    <source>
        <dbReference type="Pfam" id="PF08335"/>
    </source>
</evidence>
<evidence type="ECO:0000256" key="3">
    <source>
        <dbReference type="ARBA" id="ARBA00022801"/>
    </source>
</evidence>
<dbReference type="HAMAP" id="MF_00277">
    <property type="entry name" value="PII_uridylyl_transf"/>
    <property type="match status" value="1"/>
</dbReference>
<feature type="domain" description="PII-uridylyltransferase/Glutamine-synthetase adenylyltransferase" evidence="8">
    <location>
        <begin position="183"/>
        <end position="320"/>
    </location>
</feature>
<sequence length="406" mass="45388">MLSEGPADSDLTTLIESWNDTGALKNDAIEYLERVDAGLKAAFTPLIQINPLLHGRSQAIDTVMGKLWQAFMPDAPGAALLAVGGYGRGELYPASDIDLLILLEAQPSEDFCSAISELITLAWDIGLQVGHSVRTLKECESLARDDLTIITTMMEARTIAGNANLAPQLAALIAPENMWPSDQFFAAKLDEQRARHTKYANSEYRLEPNVKTSPGGLRDIQLIGWVAHRHYGSAIEHLRDEAFLNDAEQEMLDNGRNFIGQVRFALHVLSGRDENRLLFDFQRKLAAEWGFEDGDKLAVEQFMQVYYRWAQSLSQLNDHLMQIFERSILATEESAQRTTLDDDFEVCGGHLTALNDKVFERSPGNLLRAFVLLATHEDIIRLDAETQRLLRDSTILSMIASAKTRK</sequence>
<evidence type="ECO:0000256" key="5">
    <source>
        <dbReference type="ARBA" id="ARBA00023268"/>
    </source>
</evidence>
<keyword evidence="10" id="KW-1185">Reference proteome</keyword>
<keyword evidence="5 6" id="KW-0511">Multifunctional enzyme</keyword>
<dbReference type="PANTHER" id="PTHR47320">
    <property type="entry name" value="BIFUNCTIONAL URIDYLYLTRANSFERASE/URIDYLYL-REMOVING ENZYME"/>
    <property type="match status" value="1"/>
</dbReference>
<dbReference type="Gene3D" id="1.20.120.330">
    <property type="entry name" value="Nucleotidyltransferases domain 2"/>
    <property type="match status" value="1"/>
</dbReference>
<comment type="similarity">
    <text evidence="6">Belongs to the GlnD family.</text>
</comment>
<dbReference type="InterPro" id="IPR002934">
    <property type="entry name" value="Polymerase_NTP_transf_dom"/>
</dbReference>
<name>B8KYA2_9GAMM</name>
<dbReference type="InterPro" id="IPR043519">
    <property type="entry name" value="NT_sf"/>
</dbReference>
<organism evidence="9 10">
    <name type="scientific">Luminiphilus syltensis NOR5-1B</name>
    <dbReference type="NCBI Taxonomy" id="565045"/>
    <lineage>
        <taxon>Bacteria</taxon>
        <taxon>Pseudomonadati</taxon>
        <taxon>Pseudomonadota</taxon>
        <taxon>Gammaproteobacteria</taxon>
        <taxon>Cellvibrionales</taxon>
        <taxon>Halieaceae</taxon>
        <taxon>Luminiphilus</taxon>
    </lineage>
</organism>
<comment type="catalytic activity">
    <reaction evidence="6">
        <text>[protein-PII]-L-tyrosine + UTP = [protein-PII]-uridylyl-L-tyrosine + diphosphate</text>
        <dbReference type="Rhea" id="RHEA:13673"/>
        <dbReference type="Rhea" id="RHEA-COMP:12147"/>
        <dbReference type="Rhea" id="RHEA-COMP:12148"/>
        <dbReference type="ChEBI" id="CHEBI:33019"/>
        <dbReference type="ChEBI" id="CHEBI:46398"/>
        <dbReference type="ChEBI" id="CHEBI:46858"/>
        <dbReference type="ChEBI" id="CHEBI:90602"/>
        <dbReference type="EC" id="2.7.7.59"/>
    </reaction>
</comment>
<dbReference type="SUPFAM" id="SSF81301">
    <property type="entry name" value="Nucleotidyltransferase"/>
    <property type="match status" value="1"/>
</dbReference>
<dbReference type="GO" id="GO:0006808">
    <property type="term" value="P:regulation of nitrogen utilization"/>
    <property type="evidence" value="ECO:0007669"/>
    <property type="project" value="UniProtKB-UniRule"/>
</dbReference>
<dbReference type="OrthoDB" id="9758038at2"/>
<dbReference type="GO" id="GO:0008081">
    <property type="term" value="F:phosphoric diester hydrolase activity"/>
    <property type="evidence" value="ECO:0007669"/>
    <property type="project" value="UniProtKB-UniRule"/>
</dbReference>
<evidence type="ECO:0000313" key="9">
    <source>
        <dbReference type="EMBL" id="EED34990.1"/>
    </source>
</evidence>
<dbReference type="Pfam" id="PF01909">
    <property type="entry name" value="NTP_transf_2"/>
    <property type="match status" value="1"/>
</dbReference>
<protein>
    <recommendedName>
        <fullName evidence="6">Bifunctional uridylyltransferase/uridylyl-removing enzyme</fullName>
        <shortName evidence="6">UTase/UR</shortName>
    </recommendedName>
    <alternativeName>
        <fullName evidence="6">Bifunctional [protein-PII] modification enzyme</fullName>
    </alternativeName>
    <alternativeName>
        <fullName evidence="6">Bifunctional nitrogen sensor protein</fullName>
    </alternativeName>
    <domain>
        <recommendedName>
            <fullName evidence="6">[Protein-PII] uridylyltransferase</fullName>
            <shortName evidence="6">PII uridylyltransferase</shortName>
            <shortName evidence="6">UTase</shortName>
            <ecNumber evidence="6">2.7.7.59</ecNumber>
        </recommendedName>
    </domain>
    <domain>
        <recommendedName>
            <fullName evidence="6">[Protein-PII]-UMP uridylyl-removing enzyme</fullName>
            <shortName evidence="6">UR</shortName>
            <ecNumber evidence="6">3.1.4.-</ecNumber>
        </recommendedName>
    </domain>
</protein>
<keyword evidence="3 6" id="KW-0378">Hydrolase</keyword>
<feature type="domain" description="Polymerase nucleotidyl transferase" evidence="7">
    <location>
        <begin position="69"/>
        <end position="111"/>
    </location>
</feature>
<comment type="cofactor">
    <cofactor evidence="6">
        <name>Mg(2+)</name>
        <dbReference type="ChEBI" id="CHEBI:18420"/>
    </cofactor>
</comment>
<evidence type="ECO:0000256" key="1">
    <source>
        <dbReference type="ARBA" id="ARBA00022679"/>
    </source>
</evidence>
<dbReference type="eggNOG" id="COG2844">
    <property type="taxonomic scope" value="Bacteria"/>
</dbReference>
<dbReference type="EMBL" id="DS999411">
    <property type="protein sequence ID" value="EED34990.1"/>
    <property type="molecule type" value="Genomic_DNA"/>
</dbReference>
<comment type="function">
    <text evidence="6">Modifies, by uridylylation and deuridylylation, the PII regulatory proteins (GlnB and homologs), in response to the nitrogen status of the cell that GlnD senses through the glutamine level. Under low glutamine levels, catalyzes the conversion of the PII proteins and UTP to PII-UMP and PPi, while under higher glutamine levels, GlnD hydrolyzes PII-UMP to PII and UMP (deuridylylation). Thus, controls uridylylation state and activity of the PII proteins, and plays an important role in the regulation of nitrogen metabolism.</text>
</comment>
<evidence type="ECO:0000256" key="4">
    <source>
        <dbReference type="ARBA" id="ARBA00022842"/>
    </source>
</evidence>
<dbReference type="AlphaFoldDB" id="B8KYA2"/>
<dbReference type="Proteomes" id="UP000004699">
    <property type="component" value="Unassembled WGS sequence"/>
</dbReference>
<dbReference type="InterPro" id="IPR013546">
    <property type="entry name" value="PII_UdlTrfase/GS_AdlTrfase"/>
</dbReference>
<dbReference type="EC" id="2.7.7.59" evidence="6"/>
<dbReference type="STRING" id="565045.NOR51B_930"/>
<dbReference type="GO" id="GO:0008773">
    <property type="term" value="F:[protein-PII] uridylyltransferase activity"/>
    <property type="evidence" value="ECO:0007669"/>
    <property type="project" value="UniProtKB-UniRule"/>
</dbReference>
<dbReference type="SUPFAM" id="SSF81593">
    <property type="entry name" value="Nucleotidyltransferase substrate binding subunit/domain"/>
    <property type="match status" value="1"/>
</dbReference>
<evidence type="ECO:0000259" key="7">
    <source>
        <dbReference type="Pfam" id="PF01909"/>
    </source>
</evidence>
<comment type="catalytic activity">
    <reaction evidence="6">
        <text>[protein-PII]-uridylyl-L-tyrosine + H2O = [protein-PII]-L-tyrosine + UMP + H(+)</text>
        <dbReference type="Rhea" id="RHEA:48600"/>
        <dbReference type="Rhea" id="RHEA-COMP:12147"/>
        <dbReference type="Rhea" id="RHEA-COMP:12148"/>
        <dbReference type="ChEBI" id="CHEBI:15377"/>
        <dbReference type="ChEBI" id="CHEBI:15378"/>
        <dbReference type="ChEBI" id="CHEBI:46858"/>
        <dbReference type="ChEBI" id="CHEBI:57865"/>
        <dbReference type="ChEBI" id="CHEBI:90602"/>
    </reaction>
</comment>
<keyword evidence="1 6" id="KW-0808">Transferase</keyword>
<evidence type="ECO:0000313" key="10">
    <source>
        <dbReference type="Proteomes" id="UP000004699"/>
    </source>
</evidence>
<accession>B8KYA2</accession>
<comment type="activity regulation">
    <text evidence="6">Uridylyltransferase (UTase) activity is inhibited by glutamine, while glutamine activates uridylyl-removing (UR) activity.</text>
</comment>
<reference evidence="10" key="1">
    <citation type="journal article" date="2013" name="BMC Microbiol.">
        <title>Taxonomy and evolution of bacteriochlorophyll a-containing members of the OM60/NOR5 clade of marine gammaproteobacteria: description of Luminiphilus syltensis gen. nov., sp. nov., reclassification of Haliea rubra as Pseudohaliea rubra gen. nov., comb. nov., and emendation of Chromatocurvus halotolerans.</title>
        <authorList>
            <person name="Spring S."/>
            <person name="Riedel T."/>
            <person name="Sproer C."/>
            <person name="Yan S."/>
            <person name="Harder J."/>
            <person name="Fuchs B.M."/>
        </authorList>
    </citation>
    <scope>NUCLEOTIDE SEQUENCE [LARGE SCALE GENOMIC DNA]</scope>
    <source>
        <strain evidence="10">NOR51-B</strain>
    </source>
</reference>
<dbReference type="Pfam" id="PF08335">
    <property type="entry name" value="GlnD_UR_UTase"/>
    <property type="match status" value="1"/>
</dbReference>